<evidence type="ECO:0000313" key="1">
    <source>
        <dbReference type="EMBL" id="SDI33815.1"/>
    </source>
</evidence>
<reference evidence="1 2" key="1">
    <citation type="submission" date="2016-10" db="EMBL/GenBank/DDBJ databases">
        <authorList>
            <person name="de Groot N.N."/>
        </authorList>
    </citation>
    <scope>NUCLEOTIDE SEQUENCE [LARGE SCALE GENOMIC DNA]</scope>
    <source>
        <strain evidence="1 2">CGMCC 1.5058</strain>
    </source>
</reference>
<protein>
    <submittedName>
        <fullName evidence="1">Uncharacterized protein</fullName>
    </submittedName>
</protein>
<organism evidence="1 2">
    <name type="scientific">Proteiniclasticum ruminis</name>
    <dbReference type="NCBI Taxonomy" id="398199"/>
    <lineage>
        <taxon>Bacteria</taxon>
        <taxon>Bacillati</taxon>
        <taxon>Bacillota</taxon>
        <taxon>Clostridia</taxon>
        <taxon>Eubacteriales</taxon>
        <taxon>Clostridiaceae</taxon>
        <taxon>Proteiniclasticum</taxon>
    </lineage>
</organism>
<dbReference type="Proteomes" id="UP000183255">
    <property type="component" value="Unassembled WGS sequence"/>
</dbReference>
<dbReference type="AlphaFoldDB" id="A0A1G8JRM3"/>
<name>A0A1G8JRM3_9CLOT</name>
<dbReference type="EMBL" id="FNDZ01000002">
    <property type="protein sequence ID" value="SDI33815.1"/>
    <property type="molecule type" value="Genomic_DNA"/>
</dbReference>
<evidence type="ECO:0000313" key="2">
    <source>
        <dbReference type="Proteomes" id="UP000183255"/>
    </source>
</evidence>
<gene>
    <name evidence="1" type="ORF">SAMN05421804_10290</name>
</gene>
<sequence>MPGKDLEAYYAGDHWSREVSDYSAVKAVKIVLTEGVLKTGQKVSFYVPYEVPLDDGLKTGMMATNSFMGTVNTKNFF</sequence>
<proteinExistence type="predicted"/>
<accession>A0A1G8JRM3</accession>
<dbReference type="RefSeq" id="WP_031577209.1">
    <property type="nucleotide sequence ID" value="NZ_FNDZ01000002.1"/>
</dbReference>